<evidence type="ECO:0000313" key="4">
    <source>
        <dbReference type="Proteomes" id="UP000549394"/>
    </source>
</evidence>
<feature type="domain" description="BSD" evidence="2">
    <location>
        <begin position="110"/>
        <end position="162"/>
    </location>
</feature>
<feature type="compositionally biased region" description="Acidic residues" evidence="1">
    <location>
        <begin position="263"/>
        <end position="276"/>
    </location>
</feature>
<dbReference type="InterPro" id="IPR035925">
    <property type="entry name" value="BSD_dom_sf"/>
</dbReference>
<dbReference type="SUPFAM" id="SSF140383">
    <property type="entry name" value="BSD domain-like"/>
    <property type="match status" value="1"/>
</dbReference>
<dbReference type="InterPro" id="IPR005607">
    <property type="entry name" value="BSD_dom"/>
</dbReference>
<feature type="region of interest" description="Disordered" evidence="1">
    <location>
        <begin position="210"/>
        <end position="311"/>
    </location>
</feature>
<dbReference type="InterPro" id="IPR051494">
    <property type="entry name" value="BSD_domain-containing"/>
</dbReference>
<dbReference type="PANTHER" id="PTHR16019:SF5">
    <property type="entry name" value="BSD DOMAIN-CONTAINING PROTEIN 1"/>
    <property type="match status" value="1"/>
</dbReference>
<comment type="caution">
    <text evidence="3">The sequence shown here is derived from an EMBL/GenBank/DDBJ whole genome shotgun (WGS) entry which is preliminary data.</text>
</comment>
<keyword evidence="4" id="KW-1185">Reference proteome</keyword>
<organism evidence="3 4">
    <name type="scientific">Dimorphilus gyrociliatus</name>
    <dbReference type="NCBI Taxonomy" id="2664684"/>
    <lineage>
        <taxon>Eukaryota</taxon>
        <taxon>Metazoa</taxon>
        <taxon>Spiralia</taxon>
        <taxon>Lophotrochozoa</taxon>
        <taxon>Annelida</taxon>
        <taxon>Polychaeta</taxon>
        <taxon>Polychaeta incertae sedis</taxon>
        <taxon>Dinophilidae</taxon>
        <taxon>Dimorphilus</taxon>
    </lineage>
</organism>
<dbReference type="PROSITE" id="PS50858">
    <property type="entry name" value="BSD"/>
    <property type="match status" value="1"/>
</dbReference>
<dbReference type="PANTHER" id="PTHR16019">
    <property type="entry name" value="SYNAPSE-ASSOCIATED PROTEIN"/>
    <property type="match status" value="1"/>
</dbReference>
<dbReference type="Pfam" id="PF03909">
    <property type="entry name" value="BSD"/>
    <property type="match status" value="1"/>
</dbReference>
<accession>A0A7I8V9K9</accession>
<name>A0A7I8V9K9_9ANNE</name>
<feature type="compositionally biased region" description="Basic and acidic residues" evidence="1">
    <location>
        <begin position="277"/>
        <end position="286"/>
    </location>
</feature>
<dbReference type="Gene3D" id="1.10.3970.10">
    <property type="entry name" value="BSD domain"/>
    <property type="match status" value="1"/>
</dbReference>
<gene>
    <name evidence="3" type="ORF">DGYR_LOCUS1203</name>
</gene>
<proteinExistence type="predicted"/>
<evidence type="ECO:0000259" key="2">
    <source>
        <dbReference type="PROSITE" id="PS50858"/>
    </source>
</evidence>
<sequence>MASDKSSGGWWSGWLQAAKDKEFTSTVQRDTVKAASTVKEKISQEEASTIVKQGVSSFISSLKSDDSLNPDDKNNPVIFDQAQSRLSTLQSDKNTYIKPIDETDTEYERFLDSFDIDEVKKDISDLMVNESGVRALYTSLVPSEIPHTVFWQRYFYRLELLKRDERRREELKRRADNTVEKDIAWDDEDEIDFCNDSVKLNEECTKYKNATKDQENVPESVQPENVPEQSEENKPDDTNDVKTNEDGNEKGSDRKEKEQSDSSLDDDWEVDIDVSEEEMKRAEETLAKLTVADNRRDSKSEKPDEDWEGWE</sequence>
<dbReference type="SMART" id="SM00751">
    <property type="entry name" value="BSD"/>
    <property type="match status" value="1"/>
</dbReference>
<reference evidence="3 4" key="1">
    <citation type="submission" date="2020-08" db="EMBL/GenBank/DDBJ databases">
        <authorList>
            <person name="Hejnol A."/>
        </authorList>
    </citation>
    <scope>NUCLEOTIDE SEQUENCE [LARGE SCALE GENOMIC DNA]</scope>
</reference>
<dbReference type="EMBL" id="CAJFCJ010000002">
    <property type="protein sequence ID" value="CAD5111992.1"/>
    <property type="molecule type" value="Genomic_DNA"/>
</dbReference>
<feature type="compositionally biased region" description="Basic and acidic residues" evidence="1">
    <location>
        <begin position="231"/>
        <end position="260"/>
    </location>
</feature>
<evidence type="ECO:0000313" key="3">
    <source>
        <dbReference type="EMBL" id="CAD5111992.1"/>
    </source>
</evidence>
<evidence type="ECO:0000256" key="1">
    <source>
        <dbReference type="SAM" id="MobiDB-lite"/>
    </source>
</evidence>
<dbReference type="AlphaFoldDB" id="A0A7I8V9K9"/>
<dbReference type="Proteomes" id="UP000549394">
    <property type="component" value="Unassembled WGS sequence"/>
</dbReference>
<dbReference type="OrthoDB" id="73788at2759"/>
<feature type="compositionally biased region" description="Basic and acidic residues" evidence="1">
    <location>
        <begin position="293"/>
        <end position="302"/>
    </location>
</feature>
<protein>
    <submittedName>
        <fullName evidence="3">DgyrCDS1245</fullName>
    </submittedName>
</protein>
<dbReference type="GO" id="GO:0005737">
    <property type="term" value="C:cytoplasm"/>
    <property type="evidence" value="ECO:0007669"/>
    <property type="project" value="TreeGrafter"/>
</dbReference>